<evidence type="ECO:0000256" key="6">
    <source>
        <dbReference type="ARBA" id="ARBA00023145"/>
    </source>
</evidence>
<dbReference type="Pfam" id="PF02675">
    <property type="entry name" value="AdoMet_dc"/>
    <property type="match status" value="1"/>
</dbReference>
<reference evidence="10 11" key="1">
    <citation type="submission" date="2019-02" db="EMBL/GenBank/DDBJ databases">
        <title>Deep-cultivation of Planctomycetes and their phenomic and genomic characterization uncovers novel biology.</title>
        <authorList>
            <person name="Wiegand S."/>
            <person name="Jogler M."/>
            <person name="Boedeker C."/>
            <person name="Pinto D."/>
            <person name="Vollmers J."/>
            <person name="Rivas-Marin E."/>
            <person name="Kohn T."/>
            <person name="Peeters S.H."/>
            <person name="Heuer A."/>
            <person name="Rast P."/>
            <person name="Oberbeckmann S."/>
            <person name="Bunk B."/>
            <person name="Jeske O."/>
            <person name="Meyerdierks A."/>
            <person name="Storesund J.E."/>
            <person name="Kallscheuer N."/>
            <person name="Luecker S."/>
            <person name="Lage O.M."/>
            <person name="Pohl T."/>
            <person name="Merkel B.J."/>
            <person name="Hornburger P."/>
            <person name="Mueller R.-W."/>
            <person name="Bruemmer F."/>
            <person name="Labrenz M."/>
            <person name="Spormann A.M."/>
            <person name="Op Den Camp H."/>
            <person name="Overmann J."/>
            <person name="Amann R."/>
            <person name="Jetten M.S.M."/>
            <person name="Mascher T."/>
            <person name="Medema M.H."/>
            <person name="Devos D.P."/>
            <person name="Kaster A.-K."/>
            <person name="Ovreas L."/>
            <person name="Rohde M."/>
            <person name="Galperin M.Y."/>
            <person name="Jogler C."/>
        </authorList>
    </citation>
    <scope>NUCLEOTIDE SEQUENCE [LARGE SCALE GENOMIC DNA]</scope>
    <source>
        <strain evidence="10 11">Mal64</strain>
    </source>
</reference>
<evidence type="ECO:0000256" key="2">
    <source>
        <dbReference type="ARBA" id="ARBA00022793"/>
    </source>
</evidence>
<keyword evidence="11" id="KW-1185">Reference proteome</keyword>
<evidence type="ECO:0000256" key="1">
    <source>
        <dbReference type="ARBA" id="ARBA00001928"/>
    </source>
</evidence>
<evidence type="ECO:0000256" key="4">
    <source>
        <dbReference type="ARBA" id="ARBA00023066"/>
    </source>
</evidence>
<keyword evidence="2" id="KW-0210">Decarboxylase</keyword>
<dbReference type="Proteomes" id="UP000315440">
    <property type="component" value="Unassembled WGS sequence"/>
</dbReference>
<dbReference type="OrthoDB" id="9793120at2"/>
<dbReference type="EMBL" id="SJPQ01000001">
    <property type="protein sequence ID" value="TWT89813.1"/>
    <property type="molecule type" value="Genomic_DNA"/>
</dbReference>
<proteinExistence type="predicted"/>
<organism evidence="10 11">
    <name type="scientific">Pseudobythopirellula maris</name>
    <dbReference type="NCBI Taxonomy" id="2527991"/>
    <lineage>
        <taxon>Bacteria</taxon>
        <taxon>Pseudomonadati</taxon>
        <taxon>Planctomycetota</taxon>
        <taxon>Planctomycetia</taxon>
        <taxon>Pirellulales</taxon>
        <taxon>Lacipirellulaceae</taxon>
        <taxon>Pseudobythopirellula</taxon>
    </lineage>
</organism>
<dbReference type="InterPro" id="IPR003826">
    <property type="entry name" value="AdoMetDC_fam_prok"/>
</dbReference>
<keyword evidence="6" id="KW-0865">Zymogen</keyword>
<keyword evidence="7" id="KW-0456">Lyase</keyword>
<dbReference type="GO" id="GO:0008295">
    <property type="term" value="P:spermidine biosynthetic process"/>
    <property type="evidence" value="ECO:0007669"/>
    <property type="project" value="UniProtKB-KW"/>
</dbReference>
<keyword evidence="3" id="KW-0068">Autocatalytic cleavage</keyword>
<sequence>MPDSPTSAAPAKLAEYRRLVHNGLPHYGQHLIATALGCNESILSIETMSEFLKTMADEIDMVRFGEPIVARFGGGIETGISGVQLIETSAIVIHTNDAHRDLYLDVFSCKAFEQSTVERVLDEYLSPTTTTSEVFYRR</sequence>
<dbReference type="AlphaFoldDB" id="A0A5C5ZUF9"/>
<dbReference type="Gene3D" id="3.60.90.10">
    <property type="entry name" value="S-adenosylmethionine decarboxylase"/>
    <property type="match status" value="1"/>
</dbReference>
<protein>
    <submittedName>
        <fullName evidence="10">S-adenosylmethionine decarboxylase proenzyme</fullName>
    </submittedName>
</protein>
<evidence type="ECO:0000256" key="5">
    <source>
        <dbReference type="ARBA" id="ARBA00023115"/>
    </source>
</evidence>
<accession>A0A5C5ZUF9</accession>
<dbReference type="SUPFAM" id="SSF56276">
    <property type="entry name" value="S-adenosylmethionine decarboxylase"/>
    <property type="match status" value="1"/>
</dbReference>
<dbReference type="GO" id="GO:0004014">
    <property type="term" value="F:adenosylmethionine decarboxylase activity"/>
    <property type="evidence" value="ECO:0007669"/>
    <property type="project" value="InterPro"/>
</dbReference>
<dbReference type="InterPro" id="IPR016067">
    <property type="entry name" value="S-AdoMet_deCO2ase_core"/>
</dbReference>
<keyword evidence="8" id="KW-0704">Schiff base</keyword>
<evidence type="ECO:0000313" key="11">
    <source>
        <dbReference type="Proteomes" id="UP000315440"/>
    </source>
</evidence>
<comment type="caution">
    <text evidence="10">The sequence shown here is derived from an EMBL/GenBank/DDBJ whole genome shotgun (WGS) entry which is preliminary data.</text>
</comment>
<keyword evidence="9" id="KW-0670">Pyruvate</keyword>
<comment type="cofactor">
    <cofactor evidence="1">
        <name>pyruvate</name>
        <dbReference type="ChEBI" id="CHEBI:15361"/>
    </cofactor>
</comment>
<evidence type="ECO:0000313" key="10">
    <source>
        <dbReference type="EMBL" id="TWT89813.1"/>
    </source>
</evidence>
<gene>
    <name evidence="10" type="ORF">Mal64_01920</name>
</gene>
<dbReference type="RefSeq" id="WP_146395810.1">
    <property type="nucleotide sequence ID" value="NZ_SJPQ01000001.1"/>
</dbReference>
<evidence type="ECO:0000256" key="8">
    <source>
        <dbReference type="ARBA" id="ARBA00023270"/>
    </source>
</evidence>
<evidence type="ECO:0000256" key="7">
    <source>
        <dbReference type="ARBA" id="ARBA00023239"/>
    </source>
</evidence>
<evidence type="ECO:0000256" key="3">
    <source>
        <dbReference type="ARBA" id="ARBA00022813"/>
    </source>
</evidence>
<evidence type="ECO:0000256" key="9">
    <source>
        <dbReference type="ARBA" id="ARBA00023317"/>
    </source>
</evidence>
<keyword evidence="5" id="KW-0620">Polyamine biosynthesis</keyword>
<keyword evidence="4" id="KW-0745">Spermidine biosynthesis</keyword>
<name>A0A5C5ZUF9_9BACT</name>